<dbReference type="InterPro" id="IPR013785">
    <property type="entry name" value="Aldolase_TIM"/>
</dbReference>
<evidence type="ECO:0000313" key="5">
    <source>
        <dbReference type="EMBL" id="KUP92622.1"/>
    </source>
</evidence>
<feature type="binding site" evidence="3">
    <location>
        <position position="68"/>
    </location>
    <ligand>
        <name>Mn(2+)</name>
        <dbReference type="ChEBI" id="CHEBI:29035"/>
    </ligand>
</feature>
<comment type="catalytic activity">
    <reaction evidence="4">
        <text>D-erythrose 4-phosphate + phosphoenolpyruvate + H2O = 7-phospho-2-dehydro-3-deoxy-D-arabino-heptonate + phosphate</text>
        <dbReference type="Rhea" id="RHEA:14717"/>
        <dbReference type="ChEBI" id="CHEBI:15377"/>
        <dbReference type="ChEBI" id="CHEBI:16897"/>
        <dbReference type="ChEBI" id="CHEBI:43474"/>
        <dbReference type="ChEBI" id="CHEBI:58394"/>
        <dbReference type="ChEBI" id="CHEBI:58702"/>
        <dbReference type="EC" id="2.5.1.54"/>
    </reaction>
</comment>
<dbReference type="EC" id="2.5.1.54" evidence="4"/>
<evidence type="ECO:0000313" key="6">
    <source>
        <dbReference type="Proteomes" id="UP000068382"/>
    </source>
</evidence>
<dbReference type="PANTHER" id="PTHR21337">
    <property type="entry name" value="PHOSPHO-2-DEHYDRO-3-DEOXYHEPTONATE ALDOLASE 1, 2"/>
    <property type="match status" value="1"/>
</dbReference>
<dbReference type="Gene3D" id="3.20.20.70">
    <property type="entry name" value="Aldolase class I"/>
    <property type="match status" value="2"/>
</dbReference>
<feature type="binding site" evidence="3">
    <location>
        <position position="352"/>
    </location>
    <ligand>
        <name>Mn(2+)</name>
        <dbReference type="ChEBI" id="CHEBI:29035"/>
    </ligand>
</feature>
<reference evidence="5 6" key="1">
    <citation type="submission" date="2015-12" db="EMBL/GenBank/DDBJ databases">
        <title>Genome sequence of the marine Rhodobacteraceae strain O3.65, Candidatus Tritonibacter horizontis.</title>
        <authorList>
            <person name="Poehlein A."/>
            <person name="Giebel H.A."/>
            <person name="Voget S."/>
            <person name="Brinkhoff T."/>
        </authorList>
    </citation>
    <scope>NUCLEOTIDE SEQUENCE [LARGE SCALE GENOMIC DNA]</scope>
    <source>
        <strain evidence="5 6">O3.65</strain>
    </source>
</reference>
<keyword evidence="3" id="KW-0104">Cadmium</keyword>
<feature type="binding site" evidence="3">
    <location>
        <position position="107"/>
    </location>
    <ligand>
        <name>phosphoenolpyruvate</name>
        <dbReference type="ChEBI" id="CHEBI:58702"/>
    </ligand>
</feature>
<keyword evidence="2 4" id="KW-0808">Transferase</keyword>
<feature type="binding site" evidence="3">
    <location>
        <position position="424"/>
    </location>
    <ligand>
        <name>Mn(2+)</name>
        <dbReference type="ChEBI" id="CHEBI:29035"/>
    </ligand>
</feature>
<feature type="binding site" evidence="3">
    <location>
        <position position="320"/>
    </location>
    <ligand>
        <name>phosphoenolpyruvate</name>
        <dbReference type="ChEBI" id="CHEBI:58702"/>
    </ligand>
</feature>
<comment type="caution">
    <text evidence="5">The sequence shown here is derived from an EMBL/GenBank/DDBJ whole genome shotgun (WGS) entry which is preliminary data.</text>
</comment>
<feature type="binding site" evidence="3">
    <location>
        <position position="289"/>
    </location>
    <ligand>
        <name>phosphoenolpyruvate</name>
        <dbReference type="ChEBI" id="CHEBI:58702"/>
    </ligand>
</feature>
<proteinExistence type="inferred from homology"/>
<dbReference type="Pfam" id="PF01474">
    <property type="entry name" value="DAHP_synth_2"/>
    <property type="match status" value="1"/>
</dbReference>
<feature type="binding site" evidence="3">
    <location>
        <position position="394"/>
    </location>
    <ligand>
        <name>Mn(2+)</name>
        <dbReference type="ChEBI" id="CHEBI:29035"/>
    </ligand>
</feature>
<dbReference type="RefSeq" id="WP_068244255.1">
    <property type="nucleotide sequence ID" value="NZ_LPUY01000074.1"/>
</dbReference>
<dbReference type="OrthoDB" id="9766852at2"/>
<dbReference type="GO" id="GO:0009073">
    <property type="term" value="P:aromatic amino acid family biosynthetic process"/>
    <property type="evidence" value="ECO:0007669"/>
    <property type="project" value="InterPro"/>
</dbReference>
<comment type="similarity">
    <text evidence="1 4">Belongs to the class-II DAHP synthase family.</text>
</comment>
<sequence>MSDWQKTNWRNKPRVQMPDYTDQDALQSVEAQLSKYPPLVFAGEARRLKAQLGAAGRGEAFLLQGGDCAESFEQFSADGIRDTFKVMLQMAMVLTYGAKVPVVKVGRMAGQFAKPRSAPTETVNGVELPSYRGDIINDLPFTAEARIPDPKKMLQAYTQAAATLNLLRAFSTGGYADVHQVHSWTLGFTESEKAEAYREMANRITDTLDFMKAAGVTTETAHTLQSVEFYTSHEGLLLEYEEALTRLDSTSGKWLAGSGHMIWIGDRTRQPDGAHVEFCSGVLNPIGLKCGPTTTAEDLKVLMKKLNPANEEGKLTLIARFGAGKAAEHLPRLVKAVKEEGAKVTWVCDPMHGNTIKSATGYKTRPFDSVLREVRDFFGVHQSEGTVPGGVHFEMTGQDVTECTGGVRDVTEEDLSDRYHTACDPRLNASQSLELAFLVAEELSQLRSPNEDRAAI</sequence>
<organism evidence="5 6">
    <name type="scientific">Tritonibacter horizontis</name>
    <dbReference type="NCBI Taxonomy" id="1768241"/>
    <lineage>
        <taxon>Bacteria</taxon>
        <taxon>Pseudomonadati</taxon>
        <taxon>Pseudomonadota</taxon>
        <taxon>Alphaproteobacteria</taxon>
        <taxon>Rhodobacterales</taxon>
        <taxon>Paracoccaceae</taxon>
        <taxon>Tritonibacter</taxon>
    </lineage>
</organism>
<dbReference type="InterPro" id="IPR002480">
    <property type="entry name" value="DAHP_synth_2"/>
</dbReference>
<evidence type="ECO:0000256" key="4">
    <source>
        <dbReference type="RuleBase" id="RU363071"/>
    </source>
</evidence>
<keyword evidence="3" id="KW-0464">Manganese</keyword>
<accession>A0A132BX39</accession>
<comment type="cofactor">
    <cofactor evidence="3">
        <name>Mn(2+)</name>
        <dbReference type="ChEBI" id="CHEBI:29035"/>
    </cofactor>
    <cofactor evidence="3">
        <name>Co(2+)</name>
        <dbReference type="ChEBI" id="CHEBI:48828"/>
    </cofactor>
    <cofactor evidence="3">
        <name>Cd(2+)</name>
        <dbReference type="ChEBI" id="CHEBI:48775"/>
    </cofactor>
    <text evidence="3">Binds 1 divalent cation per subunit. The enzyme is active with manganese, cobalt or cadmium ions.</text>
</comment>
<dbReference type="AlphaFoldDB" id="A0A132BX39"/>
<dbReference type="PANTHER" id="PTHR21337:SF0">
    <property type="entry name" value="PHOSPHO-2-DEHYDRO-3-DEOXYHEPTONATE ALDOLASE"/>
    <property type="match status" value="1"/>
</dbReference>
<dbReference type="EMBL" id="LPUY01000074">
    <property type="protein sequence ID" value="KUP92622.1"/>
    <property type="molecule type" value="Genomic_DNA"/>
</dbReference>
<evidence type="ECO:0000256" key="2">
    <source>
        <dbReference type="ARBA" id="ARBA00022679"/>
    </source>
</evidence>
<dbReference type="NCBIfam" id="TIGR01358">
    <property type="entry name" value="DAHP_synth_II"/>
    <property type="match status" value="1"/>
</dbReference>
<dbReference type="Proteomes" id="UP000068382">
    <property type="component" value="Unassembled WGS sequence"/>
</dbReference>
<evidence type="ECO:0000256" key="1">
    <source>
        <dbReference type="ARBA" id="ARBA00008911"/>
    </source>
</evidence>
<keyword evidence="3" id="KW-0170">Cobalt</keyword>
<dbReference type="PATRIC" id="fig|1768241.3.peg.2716"/>
<name>A0A132BX39_9RHOB</name>
<gene>
    <name evidence="5" type="primary">aroH</name>
    <name evidence="5" type="ORF">TRIHO_25930</name>
</gene>
<evidence type="ECO:0000256" key="3">
    <source>
        <dbReference type="PIRSR" id="PIRSR602480-1"/>
    </source>
</evidence>
<keyword evidence="6" id="KW-1185">Reference proteome</keyword>
<dbReference type="SUPFAM" id="SSF51569">
    <property type="entry name" value="Aldolase"/>
    <property type="match status" value="1"/>
</dbReference>
<protein>
    <recommendedName>
        <fullName evidence="4">Phospho-2-dehydro-3-deoxyheptonate aldolase</fullName>
        <ecNumber evidence="4">2.5.1.54</ecNumber>
    </recommendedName>
</protein>
<dbReference type="GO" id="GO:0003849">
    <property type="term" value="F:3-deoxy-7-phosphoheptulonate synthase activity"/>
    <property type="evidence" value="ECO:0007669"/>
    <property type="project" value="UniProtKB-EC"/>
</dbReference>